<name>A0A8D8WY58_9HEMI</name>
<proteinExistence type="predicted"/>
<evidence type="ECO:0000256" key="2">
    <source>
        <dbReference type="SAM" id="SignalP"/>
    </source>
</evidence>
<evidence type="ECO:0000313" key="3">
    <source>
        <dbReference type="EMBL" id="CAG6676862.1"/>
    </source>
</evidence>
<reference evidence="3" key="1">
    <citation type="submission" date="2021-05" db="EMBL/GenBank/DDBJ databases">
        <authorList>
            <person name="Alioto T."/>
            <person name="Alioto T."/>
            <person name="Gomez Garrido J."/>
        </authorList>
    </citation>
    <scope>NUCLEOTIDE SEQUENCE</scope>
</reference>
<feature type="region of interest" description="Disordered" evidence="1">
    <location>
        <begin position="56"/>
        <end position="91"/>
    </location>
</feature>
<feature type="signal peptide" evidence="2">
    <location>
        <begin position="1"/>
        <end position="21"/>
    </location>
</feature>
<sequence>MGYLFLTVLLVSIVYTLKAHGYVEDSPKSLRETKNEIRLRVGPAYMIVNNLHRIRRQASKKKKKFAKIKKVKKRRRKPKNKTKKPKKNRTRTNKVCRFNKTINKTAYHARFQEKWEQNRIRVSSEAAFLDKMMEEKVKNRPPDTRIKLNESAFTKLKKQLSKKIRLRQREFRKEVKEYLQKLKLLKSFTERVPIIKDGTKKRQIAKKKRFRDLPENIHNRNDWRRFVMKNITELGVEKTWIQKLSLLMVFQRAMTTGQNTIPQITHIFLSDDRGCRNQHLGEFYGKVEDSPPKLFLCGMFHFSVEFTPKCDKF</sequence>
<organism evidence="3">
    <name type="scientific">Cacopsylla melanoneura</name>
    <dbReference type="NCBI Taxonomy" id="428564"/>
    <lineage>
        <taxon>Eukaryota</taxon>
        <taxon>Metazoa</taxon>
        <taxon>Ecdysozoa</taxon>
        <taxon>Arthropoda</taxon>
        <taxon>Hexapoda</taxon>
        <taxon>Insecta</taxon>
        <taxon>Pterygota</taxon>
        <taxon>Neoptera</taxon>
        <taxon>Paraneoptera</taxon>
        <taxon>Hemiptera</taxon>
        <taxon>Sternorrhyncha</taxon>
        <taxon>Psylloidea</taxon>
        <taxon>Psyllidae</taxon>
        <taxon>Psyllinae</taxon>
        <taxon>Cacopsylla</taxon>
    </lineage>
</organism>
<feature type="chain" id="PRO_5034383511" evidence="2">
    <location>
        <begin position="22"/>
        <end position="313"/>
    </location>
</feature>
<dbReference type="AlphaFoldDB" id="A0A8D8WY58"/>
<evidence type="ECO:0000256" key="1">
    <source>
        <dbReference type="SAM" id="MobiDB-lite"/>
    </source>
</evidence>
<dbReference type="EMBL" id="HBUF01240681">
    <property type="protein sequence ID" value="CAG6676862.1"/>
    <property type="molecule type" value="Transcribed_RNA"/>
</dbReference>
<protein>
    <submittedName>
        <fullName evidence="3">Uncharacterized protein</fullName>
    </submittedName>
</protein>
<accession>A0A8D8WY58</accession>
<keyword evidence="2" id="KW-0732">Signal</keyword>